<name>A0A9D4AQA6_9SAUR</name>
<accession>A0A9D4AQA6</accession>
<protein>
    <submittedName>
        <fullName evidence="1">Uncharacterized protein</fullName>
    </submittedName>
</protein>
<gene>
    <name evidence="1" type="ORF">KIL84_015926</name>
</gene>
<reference evidence="1" key="1">
    <citation type="submission" date="2021-09" db="EMBL/GenBank/DDBJ databases">
        <title>The genome of Mauremys mutica provides insights into the evolution of semi-aquatic lifestyle.</title>
        <authorList>
            <person name="Gong S."/>
            <person name="Gao Y."/>
        </authorList>
    </citation>
    <scope>NUCLEOTIDE SEQUENCE</scope>
    <source>
        <strain evidence="1">MM-2020</strain>
        <tissue evidence="1">Muscle</tissue>
    </source>
</reference>
<evidence type="ECO:0000313" key="1">
    <source>
        <dbReference type="EMBL" id="KAH1166754.1"/>
    </source>
</evidence>
<comment type="caution">
    <text evidence="1">The sequence shown here is derived from an EMBL/GenBank/DDBJ whole genome shotgun (WGS) entry which is preliminary data.</text>
</comment>
<organism evidence="1 2">
    <name type="scientific">Mauremys mutica</name>
    <name type="common">yellowpond turtle</name>
    <dbReference type="NCBI Taxonomy" id="74926"/>
    <lineage>
        <taxon>Eukaryota</taxon>
        <taxon>Metazoa</taxon>
        <taxon>Chordata</taxon>
        <taxon>Craniata</taxon>
        <taxon>Vertebrata</taxon>
        <taxon>Euteleostomi</taxon>
        <taxon>Archelosauria</taxon>
        <taxon>Testudinata</taxon>
        <taxon>Testudines</taxon>
        <taxon>Cryptodira</taxon>
        <taxon>Durocryptodira</taxon>
        <taxon>Testudinoidea</taxon>
        <taxon>Geoemydidae</taxon>
        <taxon>Geoemydinae</taxon>
        <taxon>Mauremys</taxon>
    </lineage>
</organism>
<dbReference type="EMBL" id="JAHDVG010000487">
    <property type="protein sequence ID" value="KAH1166754.1"/>
    <property type="molecule type" value="Genomic_DNA"/>
</dbReference>
<proteinExistence type="predicted"/>
<keyword evidence="2" id="KW-1185">Reference proteome</keyword>
<dbReference type="AlphaFoldDB" id="A0A9D4AQA6"/>
<sequence>MNRATAIRRTWHAVRVLKGKACLLSKAGCCGKSITLSPKEQQGNKGLSVFLFNAALKELLEFPLAKLKQKQTAAKKWLARGQSMCRKIHRRMQHGFSVPELEEGERSWEHGLNFNLSLNLTACKVTCLFLLCM</sequence>
<evidence type="ECO:0000313" key="2">
    <source>
        <dbReference type="Proteomes" id="UP000827986"/>
    </source>
</evidence>
<dbReference type="Proteomes" id="UP000827986">
    <property type="component" value="Unassembled WGS sequence"/>
</dbReference>